<dbReference type="EMBL" id="CAKKNE010000004">
    <property type="protein sequence ID" value="CAH0374281.1"/>
    <property type="molecule type" value="Genomic_DNA"/>
</dbReference>
<dbReference type="Gene3D" id="3.40.1740.10">
    <property type="entry name" value="VC0467-like"/>
    <property type="match status" value="1"/>
</dbReference>
<organism evidence="3 4">
    <name type="scientific">Pelagomonas calceolata</name>
    <dbReference type="NCBI Taxonomy" id="35677"/>
    <lineage>
        <taxon>Eukaryota</taxon>
        <taxon>Sar</taxon>
        <taxon>Stramenopiles</taxon>
        <taxon>Ochrophyta</taxon>
        <taxon>Pelagophyceae</taxon>
        <taxon>Pelagomonadales</taxon>
        <taxon>Pelagomonadaceae</taxon>
        <taxon>Pelagomonas</taxon>
    </lineage>
</organism>
<dbReference type="Pfam" id="PF02622">
    <property type="entry name" value="DUF179"/>
    <property type="match status" value="1"/>
</dbReference>
<dbReference type="Proteomes" id="UP000789595">
    <property type="component" value="Unassembled WGS sequence"/>
</dbReference>
<evidence type="ECO:0000313" key="4">
    <source>
        <dbReference type="Proteomes" id="UP000789595"/>
    </source>
</evidence>
<dbReference type="PANTHER" id="PTHR31984:SF17">
    <property type="entry name" value="TRANSCRIPTIONAL REGULATOR"/>
    <property type="match status" value="1"/>
</dbReference>
<name>A0A8J2ST81_9STRA</name>
<proteinExistence type="predicted"/>
<sequence length="437" mass="46482">MPPRALGLVVALLHAGSALRPGGAGPWRLGRTVARAAVDEDEAFEMAARAAARAARPLSADDDDDDWELEPPAHAPSHEAPNSEWRDVRARLCAVGLATTGESDGAARGRAEKWAAARVGGWAHATPRAEAGGLLLRSSFETQLLRDDLPWAALVGAHGRRQRTRREMAAAREFCVPAREVARICGEPPACLNKRRYRDAQRYLRHRLRRVVAVGSADPRRLEREDVAFLDAHRRCLDARHEVVLLLTHDDARGSSGVALGRGVDARLEGSRELSASLCAALAKNGDEVGLESFDRAFGNRVAVFAGRRGDAARAGTGGAVVVHGVAGLPGARELAPGCGVFVGGAAAAAKLVASGEAEADDFAFFVGRYEWAPGELSRHVAAGVHDSVACADTVTLAAARHADRAQTLWHELMFALGGRHRDVCVAELDRPAVSSR</sequence>
<feature type="compositionally biased region" description="Acidic residues" evidence="1">
    <location>
        <begin position="60"/>
        <end position="69"/>
    </location>
</feature>
<evidence type="ECO:0000313" key="3">
    <source>
        <dbReference type="EMBL" id="CAH0374281.1"/>
    </source>
</evidence>
<protein>
    <submittedName>
        <fullName evidence="3">Uncharacterized protein</fullName>
    </submittedName>
</protein>
<evidence type="ECO:0000256" key="1">
    <source>
        <dbReference type="SAM" id="MobiDB-lite"/>
    </source>
</evidence>
<reference evidence="3" key="1">
    <citation type="submission" date="2021-11" db="EMBL/GenBank/DDBJ databases">
        <authorList>
            <consortium name="Genoscope - CEA"/>
            <person name="William W."/>
        </authorList>
    </citation>
    <scope>NUCLEOTIDE SEQUENCE</scope>
</reference>
<feature type="signal peptide" evidence="2">
    <location>
        <begin position="1"/>
        <end position="18"/>
    </location>
</feature>
<evidence type="ECO:0000256" key="2">
    <source>
        <dbReference type="SAM" id="SignalP"/>
    </source>
</evidence>
<dbReference type="PANTHER" id="PTHR31984">
    <property type="entry name" value="TRANSPORTER, PUTATIVE (DUF179)-RELATED"/>
    <property type="match status" value="1"/>
</dbReference>
<keyword evidence="4" id="KW-1185">Reference proteome</keyword>
<dbReference type="AlphaFoldDB" id="A0A8J2ST81"/>
<dbReference type="InterPro" id="IPR003774">
    <property type="entry name" value="AlgH-like"/>
</dbReference>
<feature type="chain" id="PRO_5035275280" evidence="2">
    <location>
        <begin position="19"/>
        <end position="437"/>
    </location>
</feature>
<gene>
    <name evidence="3" type="ORF">PECAL_4P15530</name>
</gene>
<dbReference type="OrthoDB" id="272750at2759"/>
<feature type="region of interest" description="Disordered" evidence="1">
    <location>
        <begin position="55"/>
        <end position="83"/>
    </location>
</feature>
<comment type="caution">
    <text evidence="3">The sequence shown here is derived from an EMBL/GenBank/DDBJ whole genome shotgun (WGS) entry which is preliminary data.</text>
</comment>
<accession>A0A8J2ST81</accession>
<keyword evidence="2" id="KW-0732">Signal</keyword>